<feature type="region of interest" description="Disordered" evidence="1">
    <location>
        <begin position="293"/>
        <end position="326"/>
    </location>
</feature>
<protein>
    <submittedName>
        <fullName evidence="2">Uncharacterized protein</fullName>
    </submittedName>
</protein>
<evidence type="ECO:0000313" key="2">
    <source>
        <dbReference type="EMBL" id="KAJ6648086.1"/>
    </source>
</evidence>
<reference evidence="2" key="1">
    <citation type="submission" date="2022-07" db="EMBL/GenBank/DDBJ databases">
        <authorList>
            <person name="Trinca V."/>
            <person name="Uliana J.V.C."/>
            <person name="Torres T.T."/>
            <person name="Ward R.J."/>
            <person name="Monesi N."/>
        </authorList>
    </citation>
    <scope>NUCLEOTIDE SEQUENCE</scope>
    <source>
        <strain evidence="2">HSMRA1968</strain>
        <tissue evidence="2">Whole embryos</tissue>
    </source>
</reference>
<feature type="region of interest" description="Disordered" evidence="1">
    <location>
        <begin position="438"/>
        <end position="461"/>
    </location>
</feature>
<gene>
    <name evidence="2" type="ORF">Bhyg_03311</name>
</gene>
<dbReference type="Proteomes" id="UP001151699">
    <property type="component" value="Chromosome A"/>
</dbReference>
<feature type="region of interest" description="Disordered" evidence="1">
    <location>
        <begin position="212"/>
        <end position="231"/>
    </location>
</feature>
<evidence type="ECO:0000313" key="3">
    <source>
        <dbReference type="Proteomes" id="UP001151699"/>
    </source>
</evidence>
<dbReference type="EMBL" id="WJQU01000001">
    <property type="protein sequence ID" value="KAJ6648086.1"/>
    <property type="molecule type" value="Genomic_DNA"/>
</dbReference>
<keyword evidence="3" id="KW-1185">Reference proteome</keyword>
<feature type="compositionally biased region" description="Polar residues" evidence="1">
    <location>
        <begin position="307"/>
        <end position="323"/>
    </location>
</feature>
<comment type="caution">
    <text evidence="2">The sequence shown here is derived from an EMBL/GenBank/DDBJ whole genome shotgun (WGS) entry which is preliminary data.</text>
</comment>
<feature type="compositionally biased region" description="Basic and acidic residues" evidence="1">
    <location>
        <begin position="444"/>
        <end position="455"/>
    </location>
</feature>
<name>A0A9Q0ND34_9DIPT</name>
<sequence length="461" mass="52189">MSQLSLKKLDSVVGLEEIIISTEVICKHAQKIRNAYEHLIVRYEVLSKENAELRNGSTNADFCAPFNHKRRKTEELNDSERSNDVLNEAIQELSSCGNIEDEIIESTPKPDVTKRNVSKKITTSKTPVKRSEIKLEKIDDSKCGDIDEQKVKLVHPLESPLKSVENQCNVVDKENRPKNISKWIMNSFETPNRVIRTGLIITKSPKAFSRLSLSKQTKQSTSETKPAEETANDTCCETFLDGTLHKQVSNTKKKFLRQPCLEAFLNSSREGSDDENVFNFKSNLKSSKSPLKIKLEPLTGQAKESKSTNVSPTNSRTSTTGNDVLQAESGGSSVVAFSGEPNEVIVIQESQPLFEDFSETFCDKVEMNIQAVESLSKEQKISENERIIKNHLILCRQCELFMSSNPHLSICAKLNMVDKCKYSVRPDTDPEFWNPRFLPTPESQKQETLIDDRWTTRKRKP</sequence>
<feature type="compositionally biased region" description="Polar residues" evidence="1">
    <location>
        <begin position="212"/>
        <end position="224"/>
    </location>
</feature>
<evidence type="ECO:0000256" key="1">
    <source>
        <dbReference type="SAM" id="MobiDB-lite"/>
    </source>
</evidence>
<dbReference type="OrthoDB" id="7789655at2759"/>
<organism evidence="2 3">
    <name type="scientific">Pseudolycoriella hygida</name>
    <dbReference type="NCBI Taxonomy" id="35572"/>
    <lineage>
        <taxon>Eukaryota</taxon>
        <taxon>Metazoa</taxon>
        <taxon>Ecdysozoa</taxon>
        <taxon>Arthropoda</taxon>
        <taxon>Hexapoda</taxon>
        <taxon>Insecta</taxon>
        <taxon>Pterygota</taxon>
        <taxon>Neoptera</taxon>
        <taxon>Endopterygota</taxon>
        <taxon>Diptera</taxon>
        <taxon>Nematocera</taxon>
        <taxon>Sciaroidea</taxon>
        <taxon>Sciaridae</taxon>
        <taxon>Pseudolycoriella</taxon>
    </lineage>
</organism>
<proteinExistence type="predicted"/>
<accession>A0A9Q0ND34</accession>
<dbReference type="AlphaFoldDB" id="A0A9Q0ND34"/>